<feature type="transmembrane region" description="Helical" evidence="8">
    <location>
        <begin position="300"/>
        <end position="318"/>
    </location>
</feature>
<feature type="transmembrane region" description="Helical" evidence="8">
    <location>
        <begin position="457"/>
        <end position="476"/>
    </location>
</feature>
<dbReference type="AlphaFoldDB" id="A0A5C4RTA7"/>
<feature type="domain" description="NADH:quinone oxidoreductase/Mrp antiporter transmembrane" evidence="9">
    <location>
        <begin position="128"/>
        <end position="419"/>
    </location>
</feature>
<feature type="transmembrane region" description="Helical" evidence="8">
    <location>
        <begin position="107"/>
        <end position="126"/>
    </location>
</feature>
<dbReference type="InterPro" id="IPR050586">
    <property type="entry name" value="CPA3_Na-H_Antiporter_D"/>
</dbReference>
<accession>A0A5C4RTA7</accession>
<sequence length="505" mass="55697">MNRMLMMPVLLPFATAILMLLFQRKIVLHRILGVLSTTLLGVTALILLHGVMREGTLALQIGGWDAPFGITFVADTLAAIMVAITAIIGFTTALYSIGTINTEREHYFYHPLMQLLLMGINGAFLTGDIFNLYVWFEVMLISSFVLLVLGSRPQQLEGAIKYVTLNLLSSAIFLAAVGILYGMTGTLNMADLAIRIPLLEHRELLTVVAVLFLITFGVKSAIFPLFFWLPASYHTPPIAISAMFAGLLTKVGVYAIIRFFTTIFTSTDATLVHQLLLWSGGFTMVVGVLGAVAQYDVRKLLSFHIVSQIGYMIFSIAIQSPLAIAAGLFYMLHNIVAKTNLFYMSGLMRRIGGSYDLRKIGGIYDSYPLFGLLFLVPALGLAGIPPLSGFWAKLLVIRSGLEAGEWWLVAIALGVSMLTLFSMIKIWNEGFWKQHPQSDYDFATSTYHHLGRLDKSMIITPIVLLGLVTAVFGLWFEPFFTMADHAAQELLDPANYIESVRGGTL</sequence>
<dbReference type="GO" id="GO:0042773">
    <property type="term" value="P:ATP synthesis coupled electron transport"/>
    <property type="evidence" value="ECO:0007669"/>
    <property type="project" value="InterPro"/>
</dbReference>
<feature type="transmembrane region" description="Helical" evidence="8">
    <location>
        <begin position="241"/>
        <end position="263"/>
    </location>
</feature>
<feature type="transmembrane region" description="Helical" evidence="8">
    <location>
        <begin position="162"/>
        <end position="184"/>
    </location>
</feature>
<evidence type="ECO:0000256" key="1">
    <source>
        <dbReference type="ARBA" id="ARBA00004651"/>
    </source>
</evidence>
<comment type="subcellular location">
    <subcellularLocation>
        <location evidence="1">Cell membrane</location>
        <topology evidence="1">Multi-pass membrane protein</topology>
    </subcellularLocation>
    <subcellularLocation>
        <location evidence="7">Membrane</location>
        <topology evidence="7">Multi-pass membrane protein</topology>
    </subcellularLocation>
</comment>
<feature type="transmembrane region" description="Helical" evidence="8">
    <location>
        <begin position="72"/>
        <end position="95"/>
    </location>
</feature>
<evidence type="ECO:0000256" key="5">
    <source>
        <dbReference type="ARBA" id="ARBA00022989"/>
    </source>
</evidence>
<feature type="transmembrane region" description="Helical" evidence="8">
    <location>
        <begin position="132"/>
        <end position="150"/>
    </location>
</feature>
<keyword evidence="5 8" id="KW-1133">Transmembrane helix</keyword>
<evidence type="ECO:0000256" key="7">
    <source>
        <dbReference type="RuleBase" id="RU000320"/>
    </source>
</evidence>
<gene>
    <name evidence="10" type="ORF">FGF68_10150</name>
</gene>
<feature type="transmembrane region" description="Helical" evidence="8">
    <location>
        <begin position="204"/>
        <end position="229"/>
    </location>
</feature>
<dbReference type="NCBIfam" id="NF009306">
    <property type="entry name" value="PRK12663.1"/>
    <property type="match status" value="1"/>
</dbReference>
<organism evidence="10 11">
    <name type="scientific">Prosthecochloris vibrioformis</name>
    <name type="common">Chlorobium vibrioforme</name>
    <dbReference type="NCBI Taxonomy" id="1098"/>
    <lineage>
        <taxon>Bacteria</taxon>
        <taxon>Pseudomonadati</taxon>
        <taxon>Chlorobiota</taxon>
        <taxon>Chlorobiia</taxon>
        <taxon>Chlorobiales</taxon>
        <taxon>Chlorobiaceae</taxon>
        <taxon>Prosthecochloris</taxon>
    </lineage>
</organism>
<evidence type="ECO:0000256" key="8">
    <source>
        <dbReference type="SAM" id="Phobius"/>
    </source>
</evidence>
<evidence type="ECO:0000313" key="11">
    <source>
        <dbReference type="Proteomes" id="UP000309544"/>
    </source>
</evidence>
<evidence type="ECO:0000256" key="2">
    <source>
        <dbReference type="ARBA" id="ARBA00005346"/>
    </source>
</evidence>
<dbReference type="RefSeq" id="WP_139626946.1">
    <property type="nucleotide sequence ID" value="NZ_VDCI01000011.1"/>
</dbReference>
<dbReference type="Proteomes" id="UP000309544">
    <property type="component" value="Unassembled WGS sequence"/>
</dbReference>
<feature type="transmembrane region" description="Helical" evidence="8">
    <location>
        <begin position="324"/>
        <end position="346"/>
    </location>
</feature>
<comment type="similarity">
    <text evidence="2">Belongs to the CPA3 antiporters (TC 2.A.63) subunit D family.</text>
</comment>
<feature type="transmembrane region" description="Helical" evidence="8">
    <location>
        <begin position="367"/>
        <end position="386"/>
    </location>
</feature>
<dbReference type="PRINTS" id="PR01437">
    <property type="entry name" value="NUOXDRDTASE4"/>
</dbReference>
<reference evidence="10 11" key="1">
    <citation type="submission" date="2019-05" db="EMBL/GenBank/DDBJ databases">
        <title>Draft Whole-Genome sequence of the green sulfur bacterium Prosthecochloris vibrioformis DSM 260.</title>
        <authorList>
            <person name="Meyer T.E."/>
            <person name="Kyndt J.A."/>
        </authorList>
    </citation>
    <scope>NUCLEOTIDE SEQUENCE [LARGE SCALE GENOMIC DNA]</scope>
    <source>
        <strain evidence="10 11">DSM 260</strain>
    </source>
</reference>
<keyword evidence="6 8" id="KW-0472">Membrane</keyword>
<feature type="transmembrane region" description="Helical" evidence="8">
    <location>
        <begin position="406"/>
        <end position="427"/>
    </location>
</feature>
<name>A0A5C4RTA7_PROVB</name>
<evidence type="ECO:0000256" key="4">
    <source>
        <dbReference type="ARBA" id="ARBA00022692"/>
    </source>
</evidence>
<keyword evidence="11" id="KW-1185">Reference proteome</keyword>
<evidence type="ECO:0000256" key="6">
    <source>
        <dbReference type="ARBA" id="ARBA00023136"/>
    </source>
</evidence>
<comment type="caution">
    <text evidence="10">The sequence shown here is derived from an EMBL/GenBank/DDBJ whole genome shotgun (WGS) entry which is preliminary data.</text>
</comment>
<dbReference type="GO" id="GO:0005886">
    <property type="term" value="C:plasma membrane"/>
    <property type="evidence" value="ECO:0007669"/>
    <property type="project" value="UniProtKB-SubCell"/>
</dbReference>
<evidence type="ECO:0000313" key="10">
    <source>
        <dbReference type="EMBL" id="TNJ34189.1"/>
    </source>
</evidence>
<evidence type="ECO:0000259" key="9">
    <source>
        <dbReference type="Pfam" id="PF00361"/>
    </source>
</evidence>
<dbReference type="PANTHER" id="PTHR42703:SF1">
    <property type="entry name" value="NA(+)_H(+) ANTIPORTER SUBUNIT D1"/>
    <property type="match status" value="1"/>
</dbReference>
<proteinExistence type="inferred from homology"/>
<feature type="transmembrane region" description="Helical" evidence="8">
    <location>
        <begin position="275"/>
        <end position="293"/>
    </location>
</feature>
<dbReference type="EMBL" id="VDCI01000011">
    <property type="protein sequence ID" value="TNJ34189.1"/>
    <property type="molecule type" value="Genomic_DNA"/>
</dbReference>
<feature type="transmembrane region" description="Helical" evidence="8">
    <location>
        <begin position="6"/>
        <end position="22"/>
    </location>
</feature>
<evidence type="ECO:0000256" key="3">
    <source>
        <dbReference type="ARBA" id="ARBA00022475"/>
    </source>
</evidence>
<keyword evidence="3" id="KW-1003">Cell membrane</keyword>
<dbReference type="InterPro" id="IPR003918">
    <property type="entry name" value="NADH_UbQ_OxRdtase"/>
</dbReference>
<dbReference type="Pfam" id="PF00361">
    <property type="entry name" value="Proton_antipo_M"/>
    <property type="match status" value="1"/>
</dbReference>
<dbReference type="InterPro" id="IPR001750">
    <property type="entry name" value="ND/Mrp_TM"/>
</dbReference>
<dbReference type="GO" id="GO:0008137">
    <property type="term" value="F:NADH dehydrogenase (ubiquinone) activity"/>
    <property type="evidence" value="ECO:0007669"/>
    <property type="project" value="InterPro"/>
</dbReference>
<dbReference type="PANTHER" id="PTHR42703">
    <property type="entry name" value="NADH DEHYDROGENASE"/>
    <property type="match status" value="1"/>
</dbReference>
<feature type="transmembrane region" description="Helical" evidence="8">
    <location>
        <begin position="31"/>
        <end position="52"/>
    </location>
</feature>
<protein>
    <submittedName>
        <fullName evidence="10">Na+/H+ antiporter subunit D</fullName>
    </submittedName>
</protein>
<keyword evidence="4 7" id="KW-0812">Transmembrane</keyword>